<dbReference type="InterPro" id="IPR049899">
    <property type="entry name" value="Znf_C2HC_C3H"/>
</dbReference>
<feature type="compositionally biased region" description="Low complexity" evidence="6">
    <location>
        <begin position="254"/>
        <end position="284"/>
    </location>
</feature>
<feature type="domain" description="C2HC/C3H-type" evidence="7">
    <location>
        <begin position="412"/>
        <end position="441"/>
    </location>
</feature>
<feature type="region of interest" description="Disordered" evidence="6">
    <location>
        <begin position="394"/>
        <end position="414"/>
    </location>
</feature>
<dbReference type="PROSITE" id="PS52027">
    <property type="entry name" value="ZF_C2HC_C3H"/>
    <property type="match status" value="2"/>
</dbReference>
<reference evidence="8 9" key="1">
    <citation type="submission" date="2024-03" db="EMBL/GenBank/DDBJ databases">
        <title>The Acrasis kona genome and developmental transcriptomes reveal deep origins of eukaryotic multicellular pathways.</title>
        <authorList>
            <person name="Sheikh S."/>
            <person name="Fu C.-J."/>
            <person name="Brown M.W."/>
            <person name="Baldauf S.L."/>
        </authorList>
    </citation>
    <scope>NUCLEOTIDE SEQUENCE [LARGE SCALE GENOMIC DNA]</scope>
    <source>
        <strain evidence="8 9">ATCC MYA-3509</strain>
    </source>
</reference>
<feature type="compositionally biased region" description="Basic and acidic residues" evidence="6">
    <location>
        <begin position="101"/>
        <end position="116"/>
    </location>
</feature>
<organism evidence="8 9">
    <name type="scientific">Acrasis kona</name>
    <dbReference type="NCBI Taxonomy" id="1008807"/>
    <lineage>
        <taxon>Eukaryota</taxon>
        <taxon>Discoba</taxon>
        <taxon>Heterolobosea</taxon>
        <taxon>Tetramitia</taxon>
        <taxon>Eutetramitia</taxon>
        <taxon>Acrasidae</taxon>
        <taxon>Acrasis</taxon>
    </lineage>
</organism>
<evidence type="ECO:0000256" key="6">
    <source>
        <dbReference type="SAM" id="MobiDB-lite"/>
    </source>
</evidence>
<comment type="caution">
    <text evidence="8">The sequence shown here is derived from an EMBL/GenBank/DDBJ whole genome shotgun (WGS) entry which is preliminary data.</text>
</comment>
<feature type="compositionally biased region" description="Low complexity" evidence="6">
    <location>
        <begin position="156"/>
        <end position="170"/>
    </location>
</feature>
<sequence>MYNSRTVRPKSTFGDDDEPTYSSSSTIKRVGSGGARPLLGSNTQNLKQAGQNKVLEYAEQKRLQRERAEKIKMERKMMSGEDYSTPPTQTQLPKRNSSSETKMETKFEDDPYEDKYSSAIKSVAKPTRSAPTPPVKQQEPEPVIYQATNTKRPIINNRAATNSTSTNALTPYDLMRKKITLKNGGGHSQPHNVTNGVSSHVNIIPSASRQMSQKPIPVASNSIRSRNQQPESEDEDEYEDTHYQPTTQKPPSRPTSIQKTQQKPTQKIQQQPAPAPSQQIKPPSVNSSASFKGMSQDAPMMDEYPDDSVDVELEECPICNRSFRPQILARHKKTCLAAKNKVVKTFKVSVVPDELKQDSEKAKRESAALARSQPKPKPKKVAKWRLEHESFMNALKANKSGQPAPSNPELDDRVQCPHCQRKFADLVAERHIPKCASQQHKPTFLKRGLGLAGGNLSVKSPTSPSRPTASSTMNKSMAFGASSKQSSSTMTIGRGKYR</sequence>
<dbReference type="PANTHER" id="PTHR13555:SF36">
    <property type="entry name" value="ZINC FINGER C2HC DOMAIN-CONTAINING PROTEIN 1B"/>
    <property type="match status" value="1"/>
</dbReference>
<feature type="compositionally biased region" description="Polar residues" evidence="6">
    <location>
        <begin position="40"/>
        <end position="51"/>
    </location>
</feature>
<feature type="region of interest" description="Disordered" evidence="6">
    <location>
        <begin position="447"/>
        <end position="498"/>
    </location>
</feature>
<dbReference type="PANTHER" id="PTHR13555">
    <property type="entry name" value="C2H2 ZINC FINGER CGI-62-RELATED"/>
    <property type="match status" value="1"/>
</dbReference>
<keyword evidence="3 5" id="KW-0863">Zinc-finger</keyword>
<dbReference type="AlphaFoldDB" id="A0AAW2ZSG3"/>
<keyword evidence="4" id="KW-0862">Zinc</keyword>
<dbReference type="Proteomes" id="UP001431209">
    <property type="component" value="Unassembled WGS sequence"/>
</dbReference>
<dbReference type="EMBL" id="JAOPGA020001854">
    <property type="protein sequence ID" value="KAL0491745.1"/>
    <property type="molecule type" value="Genomic_DNA"/>
</dbReference>
<evidence type="ECO:0000256" key="5">
    <source>
        <dbReference type="PROSITE-ProRule" id="PRU01371"/>
    </source>
</evidence>
<gene>
    <name evidence="8" type="ORF">AKO1_010198</name>
</gene>
<evidence type="ECO:0000313" key="8">
    <source>
        <dbReference type="EMBL" id="KAL0491745.1"/>
    </source>
</evidence>
<dbReference type="GO" id="GO:0008270">
    <property type="term" value="F:zinc ion binding"/>
    <property type="evidence" value="ECO:0007669"/>
    <property type="project" value="UniProtKB-KW"/>
</dbReference>
<dbReference type="InterPro" id="IPR026319">
    <property type="entry name" value="ZC2HC1A/B-like"/>
</dbReference>
<feature type="compositionally biased region" description="Basic and acidic residues" evidence="6">
    <location>
        <begin position="56"/>
        <end position="79"/>
    </location>
</feature>
<evidence type="ECO:0000256" key="2">
    <source>
        <dbReference type="ARBA" id="ARBA00022737"/>
    </source>
</evidence>
<feature type="compositionally biased region" description="Polar residues" evidence="6">
    <location>
        <begin position="85"/>
        <end position="100"/>
    </location>
</feature>
<keyword evidence="2" id="KW-0677">Repeat</keyword>
<feature type="compositionally biased region" description="Polar residues" evidence="6">
    <location>
        <begin position="189"/>
        <end position="230"/>
    </location>
</feature>
<evidence type="ECO:0000259" key="7">
    <source>
        <dbReference type="PROSITE" id="PS52027"/>
    </source>
</evidence>
<feature type="region of interest" description="Disordered" evidence="6">
    <location>
        <begin position="1"/>
        <end position="306"/>
    </location>
</feature>
<feature type="region of interest" description="Disordered" evidence="6">
    <location>
        <begin position="355"/>
        <end position="381"/>
    </location>
</feature>
<evidence type="ECO:0000313" key="9">
    <source>
        <dbReference type="Proteomes" id="UP001431209"/>
    </source>
</evidence>
<evidence type="ECO:0000256" key="1">
    <source>
        <dbReference type="ARBA" id="ARBA00022723"/>
    </source>
</evidence>
<name>A0AAW2ZSG3_9EUKA</name>
<feature type="compositionally biased region" description="Low complexity" evidence="6">
    <location>
        <begin position="460"/>
        <end position="472"/>
    </location>
</feature>
<keyword evidence="9" id="KW-1185">Reference proteome</keyword>
<dbReference type="Pfam" id="PF13913">
    <property type="entry name" value="zf-C2HC_2"/>
    <property type="match status" value="2"/>
</dbReference>
<keyword evidence="1" id="KW-0479">Metal-binding</keyword>
<feature type="compositionally biased region" description="Polar residues" evidence="6">
    <location>
        <begin position="482"/>
        <end position="491"/>
    </location>
</feature>
<evidence type="ECO:0000256" key="4">
    <source>
        <dbReference type="ARBA" id="ARBA00022833"/>
    </source>
</evidence>
<feature type="domain" description="C2HC/C3H-type" evidence="7">
    <location>
        <begin position="312"/>
        <end position="341"/>
    </location>
</feature>
<feature type="compositionally biased region" description="Basic and acidic residues" evidence="6">
    <location>
        <begin position="355"/>
        <end position="366"/>
    </location>
</feature>
<accession>A0AAW2ZSG3</accession>
<protein>
    <submittedName>
        <fullName evidence="8">Zinc finger C2HC domain-containing protein</fullName>
    </submittedName>
</protein>
<proteinExistence type="predicted"/>
<evidence type="ECO:0000256" key="3">
    <source>
        <dbReference type="ARBA" id="ARBA00022771"/>
    </source>
</evidence>